<proteinExistence type="predicted"/>
<dbReference type="OrthoDB" id="5505971at2"/>
<dbReference type="RefSeq" id="WP_084374401.1">
    <property type="nucleotide sequence ID" value="NZ_FWYF01000004.1"/>
</dbReference>
<accession>A0A1W2GPY7</accession>
<keyword evidence="2" id="KW-1185">Reference proteome</keyword>
<evidence type="ECO:0000313" key="2">
    <source>
        <dbReference type="Proteomes" id="UP000192472"/>
    </source>
</evidence>
<dbReference type="Proteomes" id="UP000192472">
    <property type="component" value="Unassembled WGS sequence"/>
</dbReference>
<sequence>MNSFKRNSKLILLIALVFIAIKSKGQSKEEIETNTAVKERPFQISLVPGFGTSRGPNEGYTNQFSANVFVGYEHSLDGAEFGGLYNINKENVQGAQFAGFGNTVGGNMQGAQFGGFLNTVNGKVRGMQYAGFLNVTVEEVQGAQFAGYMNLADSIHGVQGAGLVNISKKSTKGAQVAGLGNWASDVYGVQIAGLVNRAKHVRGTQIGLINLADTVEKGVTVGLINIVKKGKLQFALENNEVIDFNIAFRSGTSRLYSVLFVGAQAKEDYLWTYGAGFGTEFTLKKSWNSNVELTTQSINPKDDYYDELNLLNRLSWNFGYQFANHLSFSAGPVLNVYVTNIYDDETGRYGNDIDMGNFYNRTFSDTNVKMWIGYNISIKF</sequence>
<name>A0A1W2GPY7_REIFA</name>
<protein>
    <submittedName>
        <fullName evidence="1">Uncharacterized protein</fullName>
    </submittedName>
</protein>
<dbReference type="AlphaFoldDB" id="A0A1W2GPY7"/>
<evidence type="ECO:0000313" key="1">
    <source>
        <dbReference type="EMBL" id="SMD38398.1"/>
    </source>
</evidence>
<dbReference type="EMBL" id="FWYF01000004">
    <property type="protein sequence ID" value="SMD38398.1"/>
    <property type="molecule type" value="Genomic_DNA"/>
</dbReference>
<gene>
    <name evidence="1" type="ORF">SAMN04488029_3785</name>
</gene>
<dbReference type="STRING" id="692418.SAMN04488029_3785"/>
<reference evidence="1 2" key="1">
    <citation type="submission" date="2017-04" db="EMBL/GenBank/DDBJ databases">
        <authorList>
            <person name="Afonso C.L."/>
            <person name="Miller P.J."/>
            <person name="Scott M.A."/>
            <person name="Spackman E."/>
            <person name="Goraichik I."/>
            <person name="Dimitrov K.M."/>
            <person name="Suarez D.L."/>
            <person name="Swayne D.E."/>
        </authorList>
    </citation>
    <scope>NUCLEOTIDE SEQUENCE [LARGE SCALE GENOMIC DNA]</scope>
    <source>
        <strain evidence="1 2">DSM 26133</strain>
    </source>
</reference>
<organism evidence="1 2">
    <name type="scientific">Reichenbachiella faecimaris</name>
    <dbReference type="NCBI Taxonomy" id="692418"/>
    <lineage>
        <taxon>Bacteria</taxon>
        <taxon>Pseudomonadati</taxon>
        <taxon>Bacteroidota</taxon>
        <taxon>Cytophagia</taxon>
        <taxon>Cytophagales</taxon>
        <taxon>Reichenbachiellaceae</taxon>
        <taxon>Reichenbachiella</taxon>
    </lineage>
</organism>